<reference evidence="1 2" key="1">
    <citation type="submission" date="2012-06" db="EMBL/GenBank/DDBJ databases">
        <title>Finished chromosome of genome of Oscillatoria acuminata PCC 6304.</title>
        <authorList>
            <consortium name="US DOE Joint Genome Institute"/>
            <person name="Gugger M."/>
            <person name="Coursin T."/>
            <person name="Rippka R."/>
            <person name="Tandeau De Marsac N."/>
            <person name="Huntemann M."/>
            <person name="Wei C.-L."/>
            <person name="Han J."/>
            <person name="Detter J.C."/>
            <person name="Han C."/>
            <person name="Tapia R."/>
            <person name="Davenport K."/>
            <person name="Daligault H."/>
            <person name="Erkkila T."/>
            <person name="Gu W."/>
            <person name="Munk A.C.C."/>
            <person name="Teshima H."/>
            <person name="Xu Y."/>
            <person name="Chain P."/>
            <person name="Chen A."/>
            <person name="Krypides N."/>
            <person name="Mavromatis K."/>
            <person name="Markowitz V."/>
            <person name="Szeto E."/>
            <person name="Ivanova N."/>
            <person name="Mikhailova N."/>
            <person name="Ovchinnikova G."/>
            <person name="Pagani I."/>
            <person name="Pati A."/>
            <person name="Goodwin L."/>
            <person name="Peters L."/>
            <person name="Pitluck S."/>
            <person name="Woyke T."/>
            <person name="Kerfeld C."/>
        </authorList>
    </citation>
    <scope>NUCLEOTIDE SEQUENCE [LARGE SCALE GENOMIC DNA]</scope>
    <source>
        <strain evidence="1 2">PCC 6304</strain>
    </source>
</reference>
<dbReference type="Proteomes" id="UP000010367">
    <property type="component" value="Chromosome"/>
</dbReference>
<evidence type="ECO:0000313" key="2">
    <source>
        <dbReference type="Proteomes" id="UP000010367"/>
    </source>
</evidence>
<name>K9TRT7_9CYAN</name>
<dbReference type="HOGENOM" id="CLU_2754000_0_0_3"/>
<protein>
    <submittedName>
        <fullName evidence="1">Uncharacterized protein</fullName>
    </submittedName>
</protein>
<keyword evidence="2" id="KW-1185">Reference proteome</keyword>
<organism evidence="1 2">
    <name type="scientific">Oscillatoria acuminata PCC 6304</name>
    <dbReference type="NCBI Taxonomy" id="56110"/>
    <lineage>
        <taxon>Bacteria</taxon>
        <taxon>Bacillati</taxon>
        <taxon>Cyanobacteriota</taxon>
        <taxon>Cyanophyceae</taxon>
        <taxon>Oscillatoriophycideae</taxon>
        <taxon>Oscillatoriales</taxon>
        <taxon>Oscillatoriaceae</taxon>
        <taxon>Oscillatoria</taxon>
    </lineage>
</organism>
<accession>K9TRT7</accession>
<proteinExistence type="predicted"/>
<dbReference type="InParanoid" id="K9TRT7"/>
<evidence type="ECO:0000313" key="1">
    <source>
        <dbReference type="EMBL" id="AFY84719.1"/>
    </source>
</evidence>
<gene>
    <name evidence="1" type="ORF">Oscil6304_5229</name>
</gene>
<dbReference type="EMBL" id="CP003607">
    <property type="protein sequence ID" value="AFY84719.1"/>
    <property type="molecule type" value="Genomic_DNA"/>
</dbReference>
<sequence>MGLGIEHQNETGYHHYPPGSIALLNSPIPHSGEICGRKRPLNLGSVSVLPGTPGSGCWIGDGISGECPVC</sequence>
<dbReference type="KEGG" id="oac:Oscil6304_5229"/>
<dbReference type="AlphaFoldDB" id="K9TRT7"/>